<dbReference type="OrthoDB" id="2668416at2759"/>
<dbReference type="InParanoid" id="A0A200PRP2"/>
<evidence type="ECO:0000256" key="7">
    <source>
        <dbReference type="ARBA" id="ARBA00023242"/>
    </source>
</evidence>
<keyword evidence="7" id="KW-0539">Nucleus</keyword>
<evidence type="ECO:0000256" key="3">
    <source>
        <dbReference type="ARBA" id="ARBA00006958"/>
    </source>
</evidence>
<keyword evidence="4" id="KW-0540">Nuclease</keyword>
<reference evidence="10 11" key="1">
    <citation type="journal article" date="2017" name="Mol. Plant">
        <title>The Genome of Medicinal Plant Macleaya cordata Provides New Insights into Benzylisoquinoline Alkaloids Metabolism.</title>
        <authorList>
            <person name="Liu X."/>
            <person name="Liu Y."/>
            <person name="Huang P."/>
            <person name="Ma Y."/>
            <person name="Qing Z."/>
            <person name="Tang Q."/>
            <person name="Cao H."/>
            <person name="Cheng P."/>
            <person name="Zheng Y."/>
            <person name="Yuan Z."/>
            <person name="Zhou Y."/>
            <person name="Liu J."/>
            <person name="Tang Z."/>
            <person name="Zhuo Y."/>
            <person name="Zhang Y."/>
            <person name="Yu L."/>
            <person name="Huang J."/>
            <person name="Yang P."/>
            <person name="Peng Q."/>
            <person name="Zhang J."/>
            <person name="Jiang W."/>
            <person name="Zhang Z."/>
            <person name="Lin K."/>
            <person name="Ro D.K."/>
            <person name="Chen X."/>
            <person name="Xiong X."/>
            <person name="Shang Y."/>
            <person name="Huang S."/>
            <person name="Zeng J."/>
        </authorList>
    </citation>
    <scope>NUCLEOTIDE SEQUENCE [LARGE SCALE GENOMIC DNA]</scope>
    <source>
        <strain evidence="11">cv. BLH2017</strain>
        <tissue evidence="10">Root</tissue>
    </source>
</reference>
<dbReference type="EMBL" id="MVGT01004285">
    <property type="protein sequence ID" value="OVA00901.1"/>
    <property type="molecule type" value="Genomic_DNA"/>
</dbReference>
<dbReference type="GO" id="GO:0004518">
    <property type="term" value="F:nuclease activity"/>
    <property type="evidence" value="ECO:0007669"/>
    <property type="project" value="UniProtKB-KW"/>
</dbReference>
<evidence type="ECO:0000256" key="4">
    <source>
        <dbReference type="ARBA" id="ARBA00022722"/>
    </source>
</evidence>
<proteinExistence type="inferred from homology"/>
<evidence type="ECO:0000256" key="8">
    <source>
        <dbReference type="SAM" id="MobiDB-lite"/>
    </source>
</evidence>
<comment type="subcellular location">
    <subcellularLocation>
        <location evidence="2">Nucleus</location>
    </subcellularLocation>
</comment>
<comment type="caution">
    <text evidence="10">The sequence shown here is derived from an EMBL/GenBank/DDBJ whole genome shotgun (WGS) entry which is preliminary data.</text>
</comment>
<sequence>MSTKRQLGASGGDASDSGSGSGSGRDKAPKREVTDRCSNEWIPNVVGSLQTTHIPILSPNKNNASAYRSEQYMLGKKAFYSIKLQGVVDHDCVFIDVDIGKPGKMSDDQILLESQLLRRDDRFTEGEWIVGNVSIPLMNRILVPYTQAPLNMTPTQITYNVAISKIREVGLEAIVKLKGRWVCLKQPLQFREDVANVVEACCVLHNMCRLKNDEIDPEWVVDDYENDIVFPPIASSDPASQARDKIAEGLVAARAIL</sequence>
<dbReference type="GO" id="GO:0046872">
    <property type="term" value="F:metal ion binding"/>
    <property type="evidence" value="ECO:0007669"/>
    <property type="project" value="UniProtKB-KW"/>
</dbReference>
<dbReference type="PANTHER" id="PTHR22930:SF244">
    <property type="entry name" value="OS05G0593000 PROTEIN"/>
    <property type="match status" value="1"/>
</dbReference>
<evidence type="ECO:0000256" key="5">
    <source>
        <dbReference type="ARBA" id="ARBA00022723"/>
    </source>
</evidence>
<organism evidence="10 11">
    <name type="scientific">Macleaya cordata</name>
    <name type="common">Five-seeded plume-poppy</name>
    <name type="synonym">Bocconia cordata</name>
    <dbReference type="NCBI Taxonomy" id="56857"/>
    <lineage>
        <taxon>Eukaryota</taxon>
        <taxon>Viridiplantae</taxon>
        <taxon>Streptophyta</taxon>
        <taxon>Embryophyta</taxon>
        <taxon>Tracheophyta</taxon>
        <taxon>Spermatophyta</taxon>
        <taxon>Magnoliopsida</taxon>
        <taxon>Ranunculales</taxon>
        <taxon>Papaveraceae</taxon>
        <taxon>Papaveroideae</taxon>
        <taxon>Macleaya</taxon>
    </lineage>
</organism>
<feature type="compositionally biased region" description="Basic and acidic residues" evidence="8">
    <location>
        <begin position="24"/>
        <end position="35"/>
    </location>
</feature>
<gene>
    <name evidence="10" type="ORF">BVC80_9081g64</name>
</gene>
<accession>A0A200PRP2</accession>
<name>A0A200PRP2_MACCD</name>
<keyword evidence="5" id="KW-0479">Metal-binding</keyword>
<protein>
    <submittedName>
        <fullName evidence="10">Harbinger transposase-derived nuclease</fullName>
    </submittedName>
</protein>
<dbReference type="OMA" id="WINEADM"/>
<dbReference type="AlphaFoldDB" id="A0A200PRP2"/>
<feature type="region of interest" description="Disordered" evidence="8">
    <location>
        <begin position="1"/>
        <end position="35"/>
    </location>
</feature>
<evidence type="ECO:0000313" key="10">
    <source>
        <dbReference type="EMBL" id="OVA00901.1"/>
    </source>
</evidence>
<evidence type="ECO:0000256" key="2">
    <source>
        <dbReference type="ARBA" id="ARBA00004123"/>
    </source>
</evidence>
<dbReference type="Pfam" id="PF13359">
    <property type="entry name" value="DDE_Tnp_4"/>
    <property type="match status" value="1"/>
</dbReference>
<dbReference type="InterPro" id="IPR045249">
    <property type="entry name" value="HARBI1-like"/>
</dbReference>
<evidence type="ECO:0000256" key="1">
    <source>
        <dbReference type="ARBA" id="ARBA00001968"/>
    </source>
</evidence>
<dbReference type="GO" id="GO:0005634">
    <property type="term" value="C:nucleus"/>
    <property type="evidence" value="ECO:0007669"/>
    <property type="project" value="UniProtKB-SubCell"/>
</dbReference>
<evidence type="ECO:0000256" key="6">
    <source>
        <dbReference type="ARBA" id="ARBA00022801"/>
    </source>
</evidence>
<dbReference type="InterPro" id="IPR027806">
    <property type="entry name" value="HARBI1_dom"/>
</dbReference>
<dbReference type="PANTHER" id="PTHR22930">
    <property type="match status" value="1"/>
</dbReference>
<keyword evidence="6" id="KW-0378">Hydrolase</keyword>
<comment type="similarity">
    <text evidence="3">Belongs to the HARBI1 family.</text>
</comment>
<dbReference type="Proteomes" id="UP000195402">
    <property type="component" value="Unassembled WGS sequence"/>
</dbReference>
<keyword evidence="11" id="KW-1185">Reference proteome</keyword>
<evidence type="ECO:0000313" key="11">
    <source>
        <dbReference type="Proteomes" id="UP000195402"/>
    </source>
</evidence>
<dbReference type="GO" id="GO:0016787">
    <property type="term" value="F:hydrolase activity"/>
    <property type="evidence" value="ECO:0007669"/>
    <property type="project" value="UniProtKB-KW"/>
</dbReference>
<feature type="domain" description="DDE Tnp4" evidence="9">
    <location>
        <begin position="51"/>
        <end position="206"/>
    </location>
</feature>
<comment type="cofactor">
    <cofactor evidence="1">
        <name>a divalent metal cation</name>
        <dbReference type="ChEBI" id="CHEBI:60240"/>
    </cofactor>
</comment>
<evidence type="ECO:0000259" key="9">
    <source>
        <dbReference type="Pfam" id="PF13359"/>
    </source>
</evidence>